<evidence type="ECO:0000313" key="9">
    <source>
        <dbReference type="Proteomes" id="UP001229346"/>
    </source>
</evidence>
<evidence type="ECO:0000256" key="5">
    <source>
        <dbReference type="SAM" id="MobiDB-lite"/>
    </source>
</evidence>
<dbReference type="PROSITE" id="PS50110">
    <property type="entry name" value="RESPONSE_REGULATORY"/>
    <property type="match status" value="1"/>
</dbReference>
<comment type="caution">
    <text evidence="8">The sequence shown here is derived from an EMBL/GenBank/DDBJ whole genome shotgun (WGS) entry which is preliminary data.</text>
</comment>
<organism evidence="8 9">
    <name type="scientific">Paenibacillus harenae</name>
    <dbReference type="NCBI Taxonomy" id="306543"/>
    <lineage>
        <taxon>Bacteria</taxon>
        <taxon>Bacillati</taxon>
        <taxon>Bacillota</taxon>
        <taxon>Bacilli</taxon>
        <taxon>Bacillales</taxon>
        <taxon>Paenibacillaceae</taxon>
        <taxon>Paenibacillus</taxon>
    </lineage>
</organism>
<dbReference type="SMART" id="SM00342">
    <property type="entry name" value="HTH_ARAC"/>
    <property type="match status" value="1"/>
</dbReference>
<dbReference type="SMART" id="SM00448">
    <property type="entry name" value="REC"/>
    <property type="match status" value="1"/>
</dbReference>
<dbReference type="InterPro" id="IPR020449">
    <property type="entry name" value="Tscrpt_reg_AraC-type_HTH"/>
</dbReference>
<sequence>MGTIRTLIVDDEPRIRRGIERHVQSLGEGWEVVATAGDGREALQLLQGHNGNVDLLITDVKMPEMDGLTLIKEAKKLYAIYPLLISGFDDFIYLQTALREGALDYILKPLDREQFRNRMLELRDVIAQDRHRRLTRSEMERDTEKLSRARQIQTLSYITSTDINITNLGCWVDEFPRGKYMLQLVRLDTLPVKTRAYTAKDWKAYFYALENILSEVVDSELSHSGRTGWCFFGGESDFWVLMHGAQDDEQFEDIGYRLAEKVRTSIRSYTPFTVSIAYGHTIEELYLLPEAKRQSLARMNYRYVRGGNRIFHAAERLEEGDSDLLGKEAAILSQMLKRAVDQANEADALKVCKRFFELIEQMESPSRIQSAALNAVILIHSAQLENTRGLSDGISIMDEIQKVKRAASIQELRSCILRLAEYVIHDIIKSRQSSNVKLIEQAKRWIADHRAEDVTIKKIADHVYMNPTYFSEYFKMQTGETVLDYLTRLRIELAKELLRDTRLKLHDICGKVGYQDVKYFSKLFKLKLGMTPSQYRESTNSDPKGAGKDDDEQ</sequence>
<dbReference type="PROSITE" id="PS01124">
    <property type="entry name" value="HTH_ARAC_FAMILY_2"/>
    <property type="match status" value="1"/>
</dbReference>
<feature type="domain" description="Response regulatory" evidence="7">
    <location>
        <begin position="5"/>
        <end position="123"/>
    </location>
</feature>
<dbReference type="InterPro" id="IPR018060">
    <property type="entry name" value="HTH_AraC"/>
</dbReference>
<dbReference type="SUPFAM" id="SSF52172">
    <property type="entry name" value="CheY-like"/>
    <property type="match status" value="1"/>
</dbReference>
<keyword evidence="3" id="KW-0804">Transcription</keyword>
<dbReference type="Proteomes" id="UP001229346">
    <property type="component" value="Unassembled WGS sequence"/>
</dbReference>
<keyword evidence="4" id="KW-0597">Phosphoprotein</keyword>
<gene>
    <name evidence="8" type="ORF">J2T15_001583</name>
</gene>
<evidence type="ECO:0000256" key="3">
    <source>
        <dbReference type="ARBA" id="ARBA00023163"/>
    </source>
</evidence>
<dbReference type="Pfam" id="PF00072">
    <property type="entry name" value="Response_reg"/>
    <property type="match status" value="1"/>
</dbReference>
<keyword evidence="9" id="KW-1185">Reference proteome</keyword>
<dbReference type="RefSeq" id="WP_307202749.1">
    <property type="nucleotide sequence ID" value="NZ_JAUSSU010000003.1"/>
</dbReference>
<reference evidence="8 9" key="1">
    <citation type="submission" date="2023-07" db="EMBL/GenBank/DDBJ databases">
        <title>Sorghum-associated microbial communities from plants grown in Nebraska, USA.</title>
        <authorList>
            <person name="Schachtman D."/>
        </authorList>
    </citation>
    <scope>NUCLEOTIDE SEQUENCE [LARGE SCALE GENOMIC DNA]</scope>
    <source>
        <strain evidence="8 9">CC482</strain>
    </source>
</reference>
<evidence type="ECO:0000313" key="8">
    <source>
        <dbReference type="EMBL" id="MDQ0112148.1"/>
    </source>
</evidence>
<feature type="region of interest" description="Disordered" evidence="5">
    <location>
        <begin position="533"/>
        <end position="553"/>
    </location>
</feature>
<evidence type="ECO:0000256" key="1">
    <source>
        <dbReference type="ARBA" id="ARBA00023015"/>
    </source>
</evidence>
<dbReference type="SUPFAM" id="SSF46689">
    <property type="entry name" value="Homeodomain-like"/>
    <property type="match status" value="2"/>
</dbReference>
<dbReference type="Pfam" id="PF12833">
    <property type="entry name" value="HTH_18"/>
    <property type="match status" value="1"/>
</dbReference>
<dbReference type="Gene3D" id="1.10.10.60">
    <property type="entry name" value="Homeodomain-like"/>
    <property type="match status" value="2"/>
</dbReference>
<dbReference type="InterPro" id="IPR009057">
    <property type="entry name" value="Homeodomain-like_sf"/>
</dbReference>
<accession>A0ABT9TZL4</accession>
<feature type="compositionally biased region" description="Polar residues" evidence="5">
    <location>
        <begin position="533"/>
        <end position="542"/>
    </location>
</feature>
<proteinExistence type="predicted"/>
<dbReference type="InterPro" id="IPR011006">
    <property type="entry name" value="CheY-like_superfamily"/>
</dbReference>
<dbReference type="PRINTS" id="PR00032">
    <property type="entry name" value="HTHARAC"/>
</dbReference>
<feature type="domain" description="HTH araC/xylS-type" evidence="6">
    <location>
        <begin position="440"/>
        <end position="538"/>
    </location>
</feature>
<dbReference type="PANTHER" id="PTHR43280:SF28">
    <property type="entry name" value="HTH-TYPE TRANSCRIPTIONAL ACTIVATOR RHAS"/>
    <property type="match status" value="1"/>
</dbReference>
<dbReference type="InterPro" id="IPR001789">
    <property type="entry name" value="Sig_transdc_resp-reg_receiver"/>
</dbReference>
<evidence type="ECO:0000256" key="2">
    <source>
        <dbReference type="ARBA" id="ARBA00023125"/>
    </source>
</evidence>
<dbReference type="PANTHER" id="PTHR43280">
    <property type="entry name" value="ARAC-FAMILY TRANSCRIPTIONAL REGULATOR"/>
    <property type="match status" value="1"/>
</dbReference>
<evidence type="ECO:0000259" key="7">
    <source>
        <dbReference type="PROSITE" id="PS50110"/>
    </source>
</evidence>
<name>A0ABT9TZL4_PAEHA</name>
<keyword evidence="1" id="KW-0805">Transcription regulation</keyword>
<evidence type="ECO:0000259" key="6">
    <source>
        <dbReference type="PROSITE" id="PS01124"/>
    </source>
</evidence>
<dbReference type="EMBL" id="JAUSSU010000003">
    <property type="protein sequence ID" value="MDQ0112148.1"/>
    <property type="molecule type" value="Genomic_DNA"/>
</dbReference>
<dbReference type="Gene3D" id="3.40.50.2300">
    <property type="match status" value="1"/>
</dbReference>
<protein>
    <submittedName>
        <fullName evidence="8">Two-component system response regulator YesN</fullName>
    </submittedName>
</protein>
<dbReference type="CDD" id="cd17536">
    <property type="entry name" value="REC_YesN-like"/>
    <property type="match status" value="1"/>
</dbReference>
<feature type="modified residue" description="4-aspartylphosphate" evidence="4">
    <location>
        <position position="59"/>
    </location>
</feature>
<evidence type="ECO:0000256" key="4">
    <source>
        <dbReference type="PROSITE-ProRule" id="PRU00169"/>
    </source>
</evidence>
<keyword evidence="2" id="KW-0238">DNA-binding</keyword>